<dbReference type="OrthoDB" id="6236672at2"/>
<protein>
    <submittedName>
        <fullName evidence="1">Uncharacterized protein</fullName>
    </submittedName>
</protein>
<proteinExistence type="predicted"/>
<organism evidence="1 2">
    <name type="scientific">Pseudomonas oryzae</name>
    <dbReference type="NCBI Taxonomy" id="1392877"/>
    <lineage>
        <taxon>Bacteria</taxon>
        <taxon>Pseudomonadati</taxon>
        <taxon>Pseudomonadota</taxon>
        <taxon>Gammaproteobacteria</taxon>
        <taxon>Pseudomonadales</taxon>
        <taxon>Pseudomonadaceae</taxon>
        <taxon>Pseudomonas</taxon>
    </lineage>
</organism>
<evidence type="ECO:0000313" key="2">
    <source>
        <dbReference type="Proteomes" id="UP000243359"/>
    </source>
</evidence>
<dbReference type="Proteomes" id="UP000243359">
    <property type="component" value="Chromosome I"/>
</dbReference>
<dbReference type="AlphaFoldDB" id="A0A1H1NTK4"/>
<evidence type="ECO:0000313" key="1">
    <source>
        <dbReference type="EMBL" id="SDS02307.1"/>
    </source>
</evidence>
<reference evidence="2" key="1">
    <citation type="submission" date="2016-10" db="EMBL/GenBank/DDBJ databases">
        <authorList>
            <person name="Varghese N."/>
            <person name="Submissions S."/>
        </authorList>
    </citation>
    <scope>NUCLEOTIDE SEQUENCE [LARGE SCALE GENOMIC DNA]</scope>
    <source>
        <strain evidence="2">KCTC 32247</strain>
    </source>
</reference>
<accession>A0A1H1NTK4</accession>
<dbReference type="EMBL" id="LT629751">
    <property type="protein sequence ID" value="SDS02307.1"/>
    <property type="molecule type" value="Genomic_DNA"/>
</dbReference>
<gene>
    <name evidence="1" type="ORF">SAMN05216221_0890</name>
</gene>
<name>A0A1H1NTK4_9PSED</name>
<keyword evidence="2" id="KW-1185">Reference proteome</keyword>
<dbReference type="STRING" id="1392877.SAMN05216221_0890"/>
<sequence>MTVGDQAAGLRRWAEQFGRAEAAPEAEPAAVPLPASVQPEAPPVTLLVVGLPGPRRGQVARVQACLARWLANGHRWVGDPARWKVVALEADSPHLEVLASQQSRWALWVEDDADGFRRTFRTLRLLRERGGPPRLLVLHGGIASHAGLLRNLQQAAASYLGLELLLLPEQPGAAC</sequence>
<dbReference type="RefSeq" id="WP_090347798.1">
    <property type="nucleotide sequence ID" value="NZ_LT629751.1"/>
</dbReference>